<dbReference type="InterPro" id="IPR002880">
    <property type="entry name" value="Pyrv_Fd/Flavodoxin_OxRdtase_N"/>
</dbReference>
<dbReference type="InterPro" id="IPR002869">
    <property type="entry name" value="Pyrv_flavodox_OxRed_cen"/>
</dbReference>
<keyword evidence="2" id="KW-0472">Membrane</keyword>
<evidence type="ECO:0000256" key="2">
    <source>
        <dbReference type="SAM" id="Phobius"/>
    </source>
</evidence>
<dbReference type="Gene3D" id="3.40.50.920">
    <property type="match status" value="1"/>
</dbReference>
<sequence length="562" mass="67469">MITILLSGISGDGIQYISKFILEFISNNIKKKYNIYTYINYSSDIKNPFLKKDNFSNFYIILTKKNYFYIKNIIINLLIVTNLLSFSKFKKQCNKKSIIILFKNRHYIKNIYKNKNIFFFNSVKLAEKLIFKYFLLKNKIYIRNIFIYSIIIKIFNFKKNQFIKFLKKKYKKQYKIFIKFFILGYNNIFIKNKIYIKKKYNINIKIYNGNYFLVKGLIDVSNYLKKKIFYSYYPITPATTISKYLKKKNINIFKSEDEIASIYNIIGSSYMGKISITSTSGPGMSLMQEGINLAIVLELPMVIIDIQRCGPSTGIPTLSEQSDLLLSLYGRHGESILPVYSIKSPIDCYYVIYKSIILSIKYSTPIIILSDFDLANNYNRFFYKKEYNLKFSLNIKKLYYKNFFIKKNRIINKKKFCISGIEQNYKNNKISYKKKNHIKNILYREKKINKFIKKYKFSIYNNNKNILIITWGSLYEIIKYYIINYNKIFNPILSFLHIDIVYPLNIKYLYKKIKKFKLVLFIENNNKQLYNFIYHKNKKFINYYSLLKKNFNFIINNFLKKL</sequence>
<accession>A0AAU7QQX1</accession>
<dbReference type="PANTHER" id="PTHR32154">
    <property type="entry name" value="PYRUVATE-FLAVODOXIN OXIDOREDUCTASE-RELATED"/>
    <property type="match status" value="1"/>
</dbReference>
<name>A0AAU7QQX1_9FLAO</name>
<dbReference type="InterPro" id="IPR029061">
    <property type="entry name" value="THDP-binding"/>
</dbReference>
<dbReference type="InterPro" id="IPR009014">
    <property type="entry name" value="Transketo_C/PFOR_II"/>
</dbReference>
<dbReference type="InterPro" id="IPR050722">
    <property type="entry name" value="Pyruvate:ferred/Flavod_OxRd"/>
</dbReference>
<keyword evidence="2" id="KW-1133">Transmembrane helix</keyword>
<dbReference type="PANTHER" id="PTHR32154:SF20">
    <property type="entry name" value="2-OXOGLUTARATE OXIDOREDUCTASE SUBUNIT KORA"/>
    <property type="match status" value="1"/>
</dbReference>
<dbReference type="Gene3D" id="3.40.50.970">
    <property type="match status" value="1"/>
</dbReference>
<dbReference type="Gene3D" id="3.40.920.10">
    <property type="entry name" value="Pyruvate-ferredoxin oxidoreductase, PFOR, domain III"/>
    <property type="match status" value="1"/>
</dbReference>
<dbReference type="EMBL" id="CP157893">
    <property type="protein sequence ID" value="XBT18248.1"/>
    <property type="molecule type" value="Genomic_DNA"/>
</dbReference>
<evidence type="ECO:0000259" key="3">
    <source>
        <dbReference type="Pfam" id="PF01855"/>
    </source>
</evidence>
<organism evidence="4">
    <name type="scientific">Candidatus Shikimatogenerans sp. Tser</name>
    <dbReference type="NCBI Taxonomy" id="3158568"/>
    <lineage>
        <taxon>Bacteria</taxon>
        <taxon>Pseudomonadati</taxon>
        <taxon>Bacteroidota</taxon>
        <taxon>Flavobacteriia</taxon>
        <taxon>Flavobacteriales</taxon>
        <taxon>Candidatus Shikimatogenerans</taxon>
    </lineage>
</organism>
<gene>
    <name evidence="4" type="ORF">ABNO52_00490</name>
</gene>
<dbReference type="AlphaFoldDB" id="A0AAU7QQX1"/>
<evidence type="ECO:0000256" key="1">
    <source>
        <dbReference type="ARBA" id="ARBA00023002"/>
    </source>
</evidence>
<dbReference type="GO" id="GO:0006979">
    <property type="term" value="P:response to oxidative stress"/>
    <property type="evidence" value="ECO:0007669"/>
    <property type="project" value="TreeGrafter"/>
</dbReference>
<dbReference type="GO" id="GO:0016491">
    <property type="term" value="F:oxidoreductase activity"/>
    <property type="evidence" value="ECO:0007669"/>
    <property type="project" value="UniProtKB-KW"/>
</dbReference>
<keyword evidence="1" id="KW-0560">Oxidoreductase</keyword>
<dbReference type="Pfam" id="PF01855">
    <property type="entry name" value="POR_N"/>
    <property type="match status" value="1"/>
</dbReference>
<dbReference type="CDD" id="cd07034">
    <property type="entry name" value="TPP_PYR_PFOR_IOR-alpha_like"/>
    <property type="match status" value="1"/>
</dbReference>
<protein>
    <recommendedName>
        <fullName evidence="3">Pyruvate flavodoxin/ferredoxin oxidoreductase pyrimidine binding domain-containing protein</fullName>
    </recommendedName>
</protein>
<keyword evidence="2" id="KW-0812">Transmembrane</keyword>
<feature type="domain" description="Pyruvate flavodoxin/ferredoxin oxidoreductase pyrimidine binding" evidence="3">
    <location>
        <begin position="229"/>
        <end position="381"/>
    </location>
</feature>
<evidence type="ECO:0000313" key="4">
    <source>
        <dbReference type="EMBL" id="XBT18248.1"/>
    </source>
</evidence>
<feature type="transmembrane region" description="Helical" evidence="2">
    <location>
        <begin position="67"/>
        <end position="86"/>
    </location>
</feature>
<reference evidence="4" key="1">
    <citation type="submission" date="2024-06" db="EMBL/GenBank/DDBJ databases">
        <title>Diversity, functionality, and evolutionary history of bacterial symbionts in false click beetles (Coleoptera, Throscidae).</title>
        <authorList>
            <person name="Wierz J.C."/>
            <person name="Malm H."/>
            <person name="Kaltenpoth M."/>
            <person name="Engl T."/>
        </authorList>
    </citation>
    <scope>NUCLEOTIDE SEQUENCE</scope>
    <source>
        <strain evidence="4">Tser</strain>
    </source>
</reference>
<proteinExistence type="predicted"/>
<dbReference type="SUPFAM" id="SSF52518">
    <property type="entry name" value="Thiamin diphosphate-binding fold (THDP-binding)"/>
    <property type="match status" value="1"/>
</dbReference>
<feature type="transmembrane region" description="Helical" evidence="2">
    <location>
        <begin position="140"/>
        <end position="156"/>
    </location>
</feature>